<feature type="transmembrane region" description="Helical" evidence="6">
    <location>
        <begin position="212"/>
        <end position="242"/>
    </location>
</feature>
<name>A0A7W9TMU6_CASDE</name>
<evidence type="ECO:0000313" key="9">
    <source>
        <dbReference type="Proteomes" id="UP000541136"/>
    </source>
</evidence>
<evidence type="ECO:0000256" key="3">
    <source>
        <dbReference type="ARBA" id="ARBA00022989"/>
    </source>
</evidence>
<feature type="transmembrane region" description="Helical" evidence="6">
    <location>
        <begin position="87"/>
        <end position="106"/>
    </location>
</feature>
<feature type="transmembrane region" description="Helical" evidence="6">
    <location>
        <begin position="182"/>
        <end position="200"/>
    </location>
</feature>
<dbReference type="RefSeq" id="WP_151024846.1">
    <property type="nucleotide sequence ID" value="NZ_JACHIB010000006.1"/>
</dbReference>
<feature type="compositionally biased region" description="Basic residues" evidence="5">
    <location>
        <begin position="434"/>
        <end position="443"/>
    </location>
</feature>
<feature type="region of interest" description="Disordered" evidence="5">
    <location>
        <begin position="434"/>
        <end position="454"/>
    </location>
</feature>
<feature type="transmembrane region" description="Helical" evidence="6">
    <location>
        <begin position="254"/>
        <end position="274"/>
    </location>
</feature>
<dbReference type="AlphaFoldDB" id="A0A7W9TMU6"/>
<evidence type="ECO:0000313" key="8">
    <source>
        <dbReference type="EMBL" id="MBB6083291.1"/>
    </source>
</evidence>
<dbReference type="PANTHER" id="PTHR37422">
    <property type="entry name" value="TEICHURONIC ACID BIOSYNTHESIS PROTEIN TUAE"/>
    <property type="match status" value="1"/>
</dbReference>
<evidence type="ECO:0000259" key="7">
    <source>
        <dbReference type="Pfam" id="PF04932"/>
    </source>
</evidence>
<feature type="transmembrane region" description="Helical" evidence="6">
    <location>
        <begin position="357"/>
        <end position="381"/>
    </location>
</feature>
<dbReference type="EMBL" id="JACHIB010000006">
    <property type="protein sequence ID" value="MBB6083291.1"/>
    <property type="molecule type" value="Genomic_DNA"/>
</dbReference>
<evidence type="ECO:0000256" key="4">
    <source>
        <dbReference type="ARBA" id="ARBA00023136"/>
    </source>
</evidence>
<keyword evidence="4 6" id="KW-0472">Membrane</keyword>
<organism evidence="8 9">
    <name type="scientific">Castellaniella defragrans</name>
    <name type="common">Alcaligenes defragrans</name>
    <dbReference type="NCBI Taxonomy" id="75697"/>
    <lineage>
        <taxon>Bacteria</taxon>
        <taxon>Pseudomonadati</taxon>
        <taxon>Pseudomonadota</taxon>
        <taxon>Betaproteobacteria</taxon>
        <taxon>Burkholderiales</taxon>
        <taxon>Alcaligenaceae</taxon>
        <taxon>Castellaniella</taxon>
    </lineage>
</organism>
<dbReference type="PANTHER" id="PTHR37422:SF17">
    <property type="entry name" value="O-ANTIGEN LIGASE"/>
    <property type="match status" value="1"/>
</dbReference>
<dbReference type="InterPro" id="IPR051533">
    <property type="entry name" value="WaaL-like"/>
</dbReference>
<feature type="transmembrane region" description="Helical" evidence="6">
    <location>
        <begin position="316"/>
        <end position="337"/>
    </location>
</feature>
<protein>
    <submittedName>
        <fullName evidence="8">O-antigen ligase</fullName>
    </submittedName>
</protein>
<feature type="transmembrane region" description="Helical" evidence="6">
    <location>
        <begin position="388"/>
        <end position="404"/>
    </location>
</feature>
<sequence>MHSPHASRAGWPGLLLQPHVVAGFLLAWSFIIALVPMSPDYLNPDFPLQNSLANGSLGRQLQLLFLLLLAVWQCLRHPAVSLDTLKHSNPFLLLVLLYCLASTLWSPYPFVTLKRGIVLGILIVIGLATPPPLGGSRQLVRTLLTTLSLLCFLSLLVALAFPDVGTDPVLDHAWRGITWHKNQLGNAAAYAMLLWLYEWTRRDLDRRLCAAGMLLSLFILVMARSSTALLMTALSCAVYLYGNWSWLRKTRIDLVLMLGGLVLLILFLHFHFIATGRMPTWQDLTGPIAGLFGKSTDLTGRTNIWHLVWFSVQQHFLLGIGYGAFWLGVGGPAQYIGDALFWMPNHAHNGYLDILNELGVVGLVLFMLALLWHLGCLLRLMRHDRREATLHLAIFSIIAVSNLTETDFLSGTLFQNLMLLYSMMHVSARLARARRAPPHRHAPPPRDAAAAGRP</sequence>
<evidence type="ECO:0000256" key="5">
    <source>
        <dbReference type="SAM" id="MobiDB-lite"/>
    </source>
</evidence>
<dbReference type="GO" id="GO:0016874">
    <property type="term" value="F:ligase activity"/>
    <property type="evidence" value="ECO:0007669"/>
    <property type="project" value="UniProtKB-KW"/>
</dbReference>
<reference evidence="8 9" key="1">
    <citation type="submission" date="2020-08" db="EMBL/GenBank/DDBJ databases">
        <title>Genomic Encyclopedia of Type Strains, Phase IV (KMG-IV): sequencing the most valuable type-strain genomes for metagenomic binning, comparative biology and taxonomic classification.</title>
        <authorList>
            <person name="Goeker M."/>
        </authorList>
    </citation>
    <scope>NUCLEOTIDE SEQUENCE [LARGE SCALE GENOMIC DNA]</scope>
    <source>
        <strain evidence="8 9">DSM 12141</strain>
    </source>
</reference>
<feature type="transmembrane region" description="Helical" evidence="6">
    <location>
        <begin position="20"/>
        <end position="37"/>
    </location>
</feature>
<feature type="transmembrane region" description="Helical" evidence="6">
    <location>
        <begin position="57"/>
        <end position="75"/>
    </location>
</feature>
<feature type="domain" description="O-antigen ligase-related" evidence="7">
    <location>
        <begin position="212"/>
        <end position="367"/>
    </location>
</feature>
<comment type="caution">
    <text evidence="8">The sequence shown here is derived from an EMBL/GenBank/DDBJ whole genome shotgun (WGS) entry which is preliminary data.</text>
</comment>
<evidence type="ECO:0000256" key="6">
    <source>
        <dbReference type="SAM" id="Phobius"/>
    </source>
</evidence>
<dbReference type="Proteomes" id="UP000541136">
    <property type="component" value="Unassembled WGS sequence"/>
</dbReference>
<proteinExistence type="predicted"/>
<evidence type="ECO:0000256" key="2">
    <source>
        <dbReference type="ARBA" id="ARBA00022692"/>
    </source>
</evidence>
<evidence type="ECO:0000256" key="1">
    <source>
        <dbReference type="ARBA" id="ARBA00004141"/>
    </source>
</evidence>
<feature type="transmembrane region" description="Helical" evidence="6">
    <location>
        <begin position="142"/>
        <end position="162"/>
    </location>
</feature>
<accession>A0A7W9TMU6</accession>
<comment type="subcellular location">
    <subcellularLocation>
        <location evidence="1">Membrane</location>
        <topology evidence="1">Multi-pass membrane protein</topology>
    </subcellularLocation>
</comment>
<keyword evidence="3 6" id="KW-1133">Transmembrane helix</keyword>
<dbReference type="Pfam" id="PF04932">
    <property type="entry name" value="Wzy_C"/>
    <property type="match status" value="1"/>
</dbReference>
<keyword evidence="2 6" id="KW-0812">Transmembrane</keyword>
<feature type="transmembrane region" description="Helical" evidence="6">
    <location>
        <begin position="112"/>
        <end position="130"/>
    </location>
</feature>
<dbReference type="GO" id="GO:0016020">
    <property type="term" value="C:membrane"/>
    <property type="evidence" value="ECO:0007669"/>
    <property type="project" value="UniProtKB-SubCell"/>
</dbReference>
<dbReference type="InterPro" id="IPR007016">
    <property type="entry name" value="O-antigen_ligase-rel_domated"/>
</dbReference>
<gene>
    <name evidence="8" type="ORF">HNR28_001328</name>
</gene>
<keyword evidence="8" id="KW-0436">Ligase</keyword>